<dbReference type="Proteomes" id="UP000281553">
    <property type="component" value="Unassembled WGS sequence"/>
</dbReference>
<organism evidence="1 2">
    <name type="scientific">Dibothriocephalus latus</name>
    <name type="common">Fish tapeworm</name>
    <name type="synonym">Diphyllobothrium latum</name>
    <dbReference type="NCBI Taxonomy" id="60516"/>
    <lineage>
        <taxon>Eukaryota</taxon>
        <taxon>Metazoa</taxon>
        <taxon>Spiralia</taxon>
        <taxon>Lophotrochozoa</taxon>
        <taxon>Platyhelminthes</taxon>
        <taxon>Cestoda</taxon>
        <taxon>Eucestoda</taxon>
        <taxon>Diphyllobothriidea</taxon>
        <taxon>Diphyllobothriidae</taxon>
        <taxon>Dibothriocephalus</taxon>
    </lineage>
</organism>
<dbReference type="SUPFAM" id="SSF69572">
    <property type="entry name" value="Activating enzymes of the ubiquitin-like proteins"/>
    <property type="match status" value="1"/>
</dbReference>
<dbReference type="Gene3D" id="3.40.50.720">
    <property type="entry name" value="NAD(P)-binding Rossmann-like Domain"/>
    <property type="match status" value="1"/>
</dbReference>
<gene>
    <name evidence="1" type="ORF">DILT_LOCUS19676</name>
</gene>
<dbReference type="GO" id="GO:0008641">
    <property type="term" value="F:ubiquitin-like modifier activating enzyme activity"/>
    <property type="evidence" value="ECO:0007669"/>
    <property type="project" value="InterPro"/>
</dbReference>
<dbReference type="InterPro" id="IPR035985">
    <property type="entry name" value="Ubiquitin-activating_enz"/>
</dbReference>
<proteinExistence type="predicted"/>
<accession>A0A3P7P9J9</accession>
<dbReference type="AlphaFoldDB" id="A0A3P7P9J9"/>
<reference evidence="1 2" key="1">
    <citation type="submission" date="2018-11" db="EMBL/GenBank/DDBJ databases">
        <authorList>
            <consortium name="Pathogen Informatics"/>
        </authorList>
    </citation>
    <scope>NUCLEOTIDE SEQUENCE [LARGE SCALE GENOMIC DNA]</scope>
</reference>
<evidence type="ECO:0008006" key="3">
    <source>
        <dbReference type="Google" id="ProtNLM"/>
    </source>
</evidence>
<evidence type="ECO:0000313" key="2">
    <source>
        <dbReference type="Proteomes" id="UP000281553"/>
    </source>
</evidence>
<dbReference type="InterPro" id="IPR042063">
    <property type="entry name" value="Ubi_acti_E1_SCCH"/>
</dbReference>
<dbReference type="Gene3D" id="1.10.10.2660">
    <property type="entry name" value="Ubiquitin-activating enzyme E1, SCCH domain"/>
    <property type="match status" value="1"/>
</dbReference>
<protein>
    <recommendedName>
        <fullName evidence="3">Ubiquitin-activating enzyme E1 C-terminal domain-containing protein</fullName>
    </recommendedName>
</protein>
<name>A0A3P7P9J9_DIBLA</name>
<keyword evidence="2" id="KW-1185">Reference proteome</keyword>
<sequence>MYGIPLTPRHEVKRIAGRIIPAIATTTAVISGLVCVEVLKYFSLLATLSPKPHDIPPATLIEVARNYFVNLAAPSFFSIRPVPCKSRSLPNGFTVSIWDPWTVAIPPDAPQFSLSDLIKMLQVSHLSVPCWMSAFSASYYSRMHDFDSV</sequence>
<dbReference type="EMBL" id="UYRU01118314">
    <property type="protein sequence ID" value="VDN45688.1"/>
    <property type="molecule type" value="Genomic_DNA"/>
</dbReference>
<dbReference type="OrthoDB" id="6244113at2759"/>
<evidence type="ECO:0000313" key="1">
    <source>
        <dbReference type="EMBL" id="VDN45688.1"/>
    </source>
</evidence>